<feature type="compositionally biased region" description="Basic residues" evidence="1">
    <location>
        <begin position="66"/>
        <end position="78"/>
    </location>
</feature>
<dbReference type="AlphaFoldDB" id="A0A834MCJ5"/>
<feature type="region of interest" description="Disordered" evidence="1">
    <location>
        <begin position="60"/>
        <end position="95"/>
    </location>
</feature>
<sequence length="95" mass="10479">MFLALPSSRSFGSAVQAKQIEPFGMLQRWTDGPSSTNEFRLVCGPHPSAEILVSPRRVGVSGARTRVGRKGGRRRRTRPCTSSSTFSDPNQRTMK</sequence>
<accession>A0A834MCJ5</accession>
<evidence type="ECO:0000313" key="3">
    <source>
        <dbReference type="Proteomes" id="UP000625711"/>
    </source>
</evidence>
<keyword evidence="3" id="KW-1185">Reference proteome</keyword>
<gene>
    <name evidence="2" type="ORF">GWI33_012304</name>
</gene>
<proteinExistence type="predicted"/>
<reference evidence="2" key="1">
    <citation type="submission" date="2020-08" db="EMBL/GenBank/DDBJ databases">
        <title>Genome sequencing and assembly of the red palm weevil Rhynchophorus ferrugineus.</title>
        <authorList>
            <person name="Dias G.B."/>
            <person name="Bergman C.M."/>
            <person name="Manee M."/>
        </authorList>
    </citation>
    <scope>NUCLEOTIDE SEQUENCE</scope>
    <source>
        <strain evidence="2">AA-2017</strain>
        <tissue evidence="2">Whole larva</tissue>
    </source>
</reference>
<evidence type="ECO:0000256" key="1">
    <source>
        <dbReference type="SAM" id="MobiDB-lite"/>
    </source>
</evidence>
<name>A0A834MCJ5_RHYFE</name>
<dbReference type="Proteomes" id="UP000625711">
    <property type="component" value="Unassembled WGS sequence"/>
</dbReference>
<evidence type="ECO:0000313" key="2">
    <source>
        <dbReference type="EMBL" id="KAF7274980.1"/>
    </source>
</evidence>
<comment type="caution">
    <text evidence="2">The sequence shown here is derived from an EMBL/GenBank/DDBJ whole genome shotgun (WGS) entry which is preliminary data.</text>
</comment>
<protein>
    <submittedName>
        <fullName evidence="2">Uncharacterized protein</fullName>
    </submittedName>
</protein>
<organism evidence="2 3">
    <name type="scientific">Rhynchophorus ferrugineus</name>
    <name type="common">Red palm weevil</name>
    <name type="synonym">Curculio ferrugineus</name>
    <dbReference type="NCBI Taxonomy" id="354439"/>
    <lineage>
        <taxon>Eukaryota</taxon>
        <taxon>Metazoa</taxon>
        <taxon>Ecdysozoa</taxon>
        <taxon>Arthropoda</taxon>
        <taxon>Hexapoda</taxon>
        <taxon>Insecta</taxon>
        <taxon>Pterygota</taxon>
        <taxon>Neoptera</taxon>
        <taxon>Endopterygota</taxon>
        <taxon>Coleoptera</taxon>
        <taxon>Polyphaga</taxon>
        <taxon>Cucujiformia</taxon>
        <taxon>Curculionidae</taxon>
        <taxon>Dryophthorinae</taxon>
        <taxon>Rhynchophorus</taxon>
    </lineage>
</organism>
<dbReference type="EMBL" id="JAACXV010011677">
    <property type="protein sequence ID" value="KAF7274980.1"/>
    <property type="molecule type" value="Genomic_DNA"/>
</dbReference>